<sequence length="230" mass="26050" precursor="true">TGRTIGSSERSKERPQSEMEVGPLQAGQKDQKGQPKAAAEETNGKGATTAPCNATSDFNGHFNSWWPSSESAGDSYSEWKDFIDAFYEAEKDFKISNPIIRQDTRVDKSNFKDCLQTRTSSGDYQQENRERSLQTTRRNKPFVPSFKTHGRMEEACGSAYPPRRYRACNNGSSRRCMEQEIPYKPTMQRYQWVSSQSGQIDRSARSRAQGALRGSWGFSRSSIRRADAAW</sequence>
<accession>A0A0Y0HQD2</accession>
<feature type="compositionally biased region" description="Basic and acidic residues" evidence="1">
    <location>
        <begin position="29"/>
        <end position="43"/>
    </location>
</feature>
<name>A0A0Y0HQD2_9POTV</name>
<feature type="non-terminal residue" evidence="2">
    <location>
        <position position="1"/>
    </location>
</feature>
<protein>
    <submittedName>
        <fullName evidence="2">PISPO</fullName>
    </submittedName>
</protein>
<evidence type="ECO:0000256" key="1">
    <source>
        <dbReference type="SAM" id="MobiDB-lite"/>
    </source>
</evidence>
<feature type="region of interest" description="Disordered" evidence="1">
    <location>
        <begin position="117"/>
        <end position="145"/>
    </location>
</feature>
<organism evidence="2">
    <name type="scientific">Sweet potato virus C</name>
    <dbReference type="NCBI Taxonomy" id="930881"/>
    <lineage>
        <taxon>Viruses</taxon>
        <taxon>Riboviria</taxon>
        <taxon>Orthornavirae</taxon>
        <taxon>Pisuviricota</taxon>
        <taxon>Stelpaviricetes</taxon>
        <taxon>Patatavirales</taxon>
        <taxon>Potyviridae</taxon>
        <taxon>Potyvirus</taxon>
        <taxon>Potyvirus cebatatae</taxon>
    </lineage>
</organism>
<evidence type="ECO:0000313" key="2">
    <source>
        <dbReference type="EMBL" id="AMB26914.1"/>
    </source>
</evidence>
<dbReference type="EMBL" id="KU511269">
    <property type="protein sequence ID" value="AMB26914.1"/>
    <property type="molecule type" value="Genomic_RNA"/>
</dbReference>
<reference evidence="2" key="1">
    <citation type="journal article" date="2016" name="J. Virol.">
        <title>The P1N-PISPO trans-Frame Gene of Sweet Potato Feathery Mottle Potyvirus Is Produced during Virus Infection and Functions as an RNA Silencing Suppressor.</title>
        <authorList>
            <person name="Mingot A."/>
            <person name="Valli A."/>
            <person name="Rodamilans B."/>
            <person name="San Leon D."/>
            <person name="Baulcombe D.C."/>
            <person name="Garcia J.A."/>
            <person name="Lopez-Moya J.J."/>
        </authorList>
    </citation>
    <scope>NUCLEOTIDE SEQUENCE</scope>
    <source>
        <strain evidence="2">SPVC AM-MB2</strain>
    </source>
</reference>
<feature type="region of interest" description="Disordered" evidence="1">
    <location>
        <begin position="1"/>
        <end position="56"/>
    </location>
</feature>
<proteinExistence type="predicted"/>